<evidence type="ECO:0000313" key="2">
    <source>
        <dbReference type="Proteomes" id="UP000298210"/>
    </source>
</evidence>
<evidence type="ECO:0000313" key="1">
    <source>
        <dbReference type="EMBL" id="TES49481.1"/>
    </source>
</evidence>
<dbReference type="AlphaFoldDB" id="A0A4Y7WM62"/>
<accession>A0A4Y7WM62</accession>
<dbReference type="EMBL" id="SNUX01000002">
    <property type="protein sequence ID" value="TES49481.1"/>
    <property type="molecule type" value="Genomic_DNA"/>
</dbReference>
<organism evidence="1 2">
    <name type="scientific">Shouchella lehensis</name>
    <dbReference type="NCBI Taxonomy" id="300825"/>
    <lineage>
        <taxon>Bacteria</taxon>
        <taxon>Bacillati</taxon>
        <taxon>Bacillota</taxon>
        <taxon>Bacilli</taxon>
        <taxon>Bacillales</taxon>
        <taxon>Bacillaceae</taxon>
        <taxon>Shouchella</taxon>
    </lineage>
</organism>
<protein>
    <recommendedName>
        <fullName evidence="3">GNAT family N-acetyltransferase</fullName>
    </recommendedName>
</protein>
<dbReference type="RefSeq" id="WP_134258916.1">
    <property type="nucleotide sequence ID" value="NZ_LDIM01000006.1"/>
</dbReference>
<gene>
    <name evidence="1" type="ORF">E2L03_08405</name>
</gene>
<sequence length="75" mass="8886">MLSKTAHSFVQLVEYTHTYDEQLSNYHFSKEQLQFTSLLLDKINNPNVSNTTKHILILENRIMVGYFALRWRKAV</sequence>
<name>A0A4Y7WM62_9BACI</name>
<reference evidence="1 2" key="1">
    <citation type="submission" date="2019-03" db="EMBL/GenBank/DDBJ databases">
        <authorList>
            <person name="Liu G."/>
        </authorList>
    </citation>
    <scope>NUCLEOTIDE SEQUENCE [LARGE SCALE GENOMIC DNA]</scope>
    <source>
        <strain evidence="1 2">DSM 19099</strain>
    </source>
</reference>
<evidence type="ECO:0008006" key="3">
    <source>
        <dbReference type="Google" id="ProtNLM"/>
    </source>
</evidence>
<dbReference type="Proteomes" id="UP000298210">
    <property type="component" value="Unassembled WGS sequence"/>
</dbReference>
<comment type="caution">
    <text evidence="1">The sequence shown here is derived from an EMBL/GenBank/DDBJ whole genome shotgun (WGS) entry which is preliminary data.</text>
</comment>
<proteinExistence type="predicted"/>